<proteinExistence type="predicted"/>
<accession>A0A329MIR5</accession>
<evidence type="ECO:0008006" key="3">
    <source>
        <dbReference type="Google" id="ProtNLM"/>
    </source>
</evidence>
<comment type="caution">
    <text evidence="1">The sequence shown here is derived from an EMBL/GenBank/DDBJ whole genome shotgun (WGS) entry which is preliminary data.</text>
</comment>
<protein>
    <recommendedName>
        <fullName evidence="3">Neutral/alkaline non-lysosomal ceramidase N-terminal domain-containing protein</fullName>
    </recommendedName>
</protein>
<reference evidence="1 2" key="1">
    <citation type="journal article" date="2009" name="Int. J. Syst. Evol. Microbiol.">
        <title>Paenibacillus contaminans sp. nov., isolated from a contaminated laboratory plate.</title>
        <authorList>
            <person name="Chou J.H."/>
            <person name="Lee J.H."/>
            <person name="Lin M.C."/>
            <person name="Chang P.S."/>
            <person name="Arun A.B."/>
            <person name="Young C.C."/>
            <person name="Chen W.M."/>
        </authorList>
    </citation>
    <scope>NUCLEOTIDE SEQUENCE [LARGE SCALE GENOMIC DNA]</scope>
    <source>
        <strain evidence="1 2">CKOBP-6</strain>
    </source>
</reference>
<dbReference type="Proteomes" id="UP000250369">
    <property type="component" value="Unassembled WGS sequence"/>
</dbReference>
<gene>
    <name evidence="1" type="ORF">DQG23_19750</name>
</gene>
<dbReference type="AlphaFoldDB" id="A0A329MIR5"/>
<sequence length="432" mass="47392">MVSALYAGTARVIITPPLGCRLDGSYSLDFAEHILDDLFANVVVLDDGCVEVVLIAADVTSIPGPTVKEIAERIEQTCGISKHHVIITPSHTHSSTSMGTTLLGKLPVHWDYVESVKLKMVEAVDAARRAKQPVRLGVGRSSNPNHVFNRRLTAPDGSIRMNWVKDDLDGCVSEGIVDPEMLVIKLVDENGRAVAFLVNYAMHNNAVGRPNISADISGHMTKVLQSVYGESIVVLFLPGACGDINFIDFRTYEWGNPENYKKIGLGLAGTIMELDPVLYYPEELGLSMTYTAVNIAERLYTDRDTKEDATFGTAATEPFFAYYKEARAMHGHEEPGSHEFTIYCLTIGSRIALLTNPAELFVELGLEIKQASPYDYTFLATLTNGLAGYVPTREAFARGGYEIRKMPVFSYLELDAGERFVQASLALLQGKA</sequence>
<evidence type="ECO:0000313" key="2">
    <source>
        <dbReference type="Proteomes" id="UP000250369"/>
    </source>
</evidence>
<evidence type="ECO:0000313" key="1">
    <source>
        <dbReference type="EMBL" id="RAV19694.1"/>
    </source>
</evidence>
<name>A0A329MIR5_9BACL</name>
<dbReference type="EMBL" id="QMFB01000011">
    <property type="protein sequence ID" value="RAV19694.1"/>
    <property type="molecule type" value="Genomic_DNA"/>
</dbReference>
<organism evidence="1 2">
    <name type="scientific">Paenibacillus contaminans</name>
    <dbReference type="NCBI Taxonomy" id="450362"/>
    <lineage>
        <taxon>Bacteria</taxon>
        <taxon>Bacillati</taxon>
        <taxon>Bacillota</taxon>
        <taxon>Bacilli</taxon>
        <taxon>Bacillales</taxon>
        <taxon>Paenibacillaceae</taxon>
        <taxon>Paenibacillus</taxon>
    </lineage>
</organism>
<keyword evidence="2" id="KW-1185">Reference proteome</keyword>